<dbReference type="OMA" id="KELIMGM"/>
<accession>A0A090L074</accession>
<keyword evidence="5" id="KW-1185">Reference proteome</keyword>
<dbReference type="PANTHER" id="PTHR13511">
    <property type="entry name" value="KXDL MOTIF-CONTAINING PROTEIN 1"/>
    <property type="match status" value="1"/>
</dbReference>
<dbReference type="InterPro" id="IPR019371">
    <property type="entry name" value="KxDL_dom"/>
</dbReference>
<evidence type="ECO:0000259" key="3">
    <source>
        <dbReference type="Pfam" id="PF10241"/>
    </source>
</evidence>
<dbReference type="GO" id="GO:0099078">
    <property type="term" value="C:BORC complex"/>
    <property type="evidence" value="ECO:0007669"/>
    <property type="project" value="TreeGrafter"/>
</dbReference>
<dbReference type="Proteomes" id="UP000035682">
    <property type="component" value="Unplaced"/>
</dbReference>
<dbReference type="GeneID" id="36373251"/>
<evidence type="ECO:0000313" key="4">
    <source>
        <dbReference type="EMBL" id="CEF60884.1"/>
    </source>
</evidence>
<reference evidence="6" key="3">
    <citation type="submission" date="2020-12" db="UniProtKB">
        <authorList>
            <consortium name="WormBaseParasite"/>
        </authorList>
    </citation>
    <scope>IDENTIFICATION</scope>
</reference>
<dbReference type="GO" id="GO:0032418">
    <property type="term" value="P:lysosome localization"/>
    <property type="evidence" value="ECO:0007669"/>
    <property type="project" value="TreeGrafter"/>
</dbReference>
<evidence type="ECO:0000256" key="1">
    <source>
        <dbReference type="ARBA" id="ARBA00005913"/>
    </source>
</evidence>
<feature type="region of interest" description="Disordered" evidence="2">
    <location>
        <begin position="1"/>
        <end position="33"/>
    </location>
</feature>
<reference evidence="4" key="2">
    <citation type="submission" date="2014-09" db="EMBL/GenBank/DDBJ databases">
        <authorList>
            <person name="Aslett A.Martin."/>
        </authorList>
    </citation>
    <scope>NUCLEOTIDE SEQUENCE</scope>
    <source>
        <strain evidence="4">ED321 Heterogonic</strain>
    </source>
</reference>
<dbReference type="OrthoDB" id="10258877at2759"/>
<dbReference type="EMBL" id="LN609405">
    <property type="protein sequence ID" value="CEF60884.1"/>
    <property type="molecule type" value="Genomic_DNA"/>
</dbReference>
<protein>
    <submittedName>
        <fullName evidence="4 6">Uncharacterized domain KxDL-containing protein</fullName>
    </submittedName>
</protein>
<comment type="similarity">
    <text evidence="1">Belongs to the KXD1 family.</text>
</comment>
<name>A0A090L074_STRRB</name>
<dbReference type="CTD" id="36373251"/>
<gene>
    <name evidence="4 6 7" type="ORF">SRAE_0000001600</name>
</gene>
<reference evidence="5" key="1">
    <citation type="submission" date="2014-09" db="EMBL/GenBank/DDBJ databases">
        <authorList>
            <person name="Martin A.A."/>
        </authorList>
    </citation>
    <scope>NUCLEOTIDE SEQUENCE</scope>
    <source>
        <strain evidence="5">ED321</strain>
    </source>
</reference>
<dbReference type="WormBase" id="SRAE_0000001600">
    <property type="protein sequence ID" value="SRP03521"/>
    <property type="gene ID" value="WBGene00255753"/>
</dbReference>
<dbReference type="AlphaFoldDB" id="A0A090L074"/>
<feature type="compositionally biased region" description="Polar residues" evidence="2">
    <location>
        <begin position="19"/>
        <end position="29"/>
    </location>
</feature>
<organism evidence="4">
    <name type="scientific">Strongyloides ratti</name>
    <name type="common">Parasitic roundworm</name>
    <dbReference type="NCBI Taxonomy" id="34506"/>
    <lineage>
        <taxon>Eukaryota</taxon>
        <taxon>Metazoa</taxon>
        <taxon>Ecdysozoa</taxon>
        <taxon>Nematoda</taxon>
        <taxon>Chromadorea</taxon>
        <taxon>Rhabditida</taxon>
        <taxon>Tylenchina</taxon>
        <taxon>Panagrolaimomorpha</taxon>
        <taxon>Strongyloidoidea</taxon>
        <taxon>Strongyloididae</taxon>
        <taxon>Strongyloides</taxon>
    </lineage>
</organism>
<dbReference type="RefSeq" id="XP_024500093.1">
    <property type="nucleotide sequence ID" value="XM_024645851.1"/>
</dbReference>
<dbReference type="InterPro" id="IPR039843">
    <property type="entry name" value="KXD1-like"/>
</dbReference>
<evidence type="ECO:0000313" key="6">
    <source>
        <dbReference type="WBParaSite" id="SRAE_0000001600.1"/>
    </source>
</evidence>
<evidence type="ECO:0000256" key="2">
    <source>
        <dbReference type="SAM" id="MobiDB-lite"/>
    </source>
</evidence>
<dbReference type="WBParaSite" id="SRAE_0000001600.1">
    <property type="protein sequence ID" value="SRAE_0000001600.1"/>
    <property type="gene ID" value="WBGene00255753"/>
</dbReference>
<feature type="domain" description="KxDL" evidence="3">
    <location>
        <begin position="44"/>
        <end position="128"/>
    </location>
</feature>
<sequence>MSGRPNIPHLNIPPPSNVEIYQSDNSPLSENEETAREESLIQCLLSQVDEANVTEIIAFQKICLERLEKTNAMLENCQQISETRLATASRDIAIGRAKIIEIKNDLEYIIRKIATIKKTLKEKFPQQFKISEEVLKRHDEK</sequence>
<evidence type="ECO:0000313" key="7">
    <source>
        <dbReference type="WormBase" id="SRAE_0000001600"/>
    </source>
</evidence>
<evidence type="ECO:0000313" key="5">
    <source>
        <dbReference type="Proteomes" id="UP000035682"/>
    </source>
</evidence>
<dbReference type="Pfam" id="PF10241">
    <property type="entry name" value="KxDL"/>
    <property type="match status" value="1"/>
</dbReference>
<dbReference type="PANTHER" id="PTHR13511:SF0">
    <property type="entry name" value="KXDL MOTIF-CONTAINING PROTEIN 1"/>
    <property type="match status" value="1"/>
</dbReference>
<proteinExistence type="inferred from homology"/>